<gene>
    <name evidence="1" type="ORF">SAMN04487884_11679</name>
</gene>
<dbReference type="EMBL" id="FOGJ01000016">
    <property type="protein sequence ID" value="SES02170.1"/>
    <property type="molecule type" value="Genomic_DNA"/>
</dbReference>
<name>A0A1H9TXQ8_BUTFI</name>
<reference evidence="1 2" key="1">
    <citation type="submission" date="2016-10" db="EMBL/GenBank/DDBJ databases">
        <authorList>
            <person name="de Groot N.N."/>
        </authorList>
    </citation>
    <scope>NUCLEOTIDE SEQUENCE [LARGE SCALE GENOMIC DNA]</scope>
    <source>
        <strain evidence="1 2">AR40</strain>
    </source>
</reference>
<dbReference type="AlphaFoldDB" id="A0A1H9TXQ8"/>
<dbReference type="eggNOG" id="ENOG50332GR">
    <property type="taxonomic scope" value="Bacteria"/>
</dbReference>
<proteinExistence type="predicted"/>
<dbReference type="Proteomes" id="UP000182584">
    <property type="component" value="Unassembled WGS sequence"/>
</dbReference>
<organism evidence="1 2">
    <name type="scientific">Butyrivibrio fibrisolvens</name>
    <dbReference type="NCBI Taxonomy" id="831"/>
    <lineage>
        <taxon>Bacteria</taxon>
        <taxon>Bacillati</taxon>
        <taxon>Bacillota</taxon>
        <taxon>Clostridia</taxon>
        <taxon>Lachnospirales</taxon>
        <taxon>Lachnospiraceae</taxon>
        <taxon>Butyrivibrio</taxon>
    </lineage>
</organism>
<protein>
    <submittedName>
        <fullName evidence="1">Uncharacterized protein</fullName>
    </submittedName>
</protein>
<evidence type="ECO:0000313" key="1">
    <source>
        <dbReference type="EMBL" id="SES02170.1"/>
    </source>
</evidence>
<sequence length="155" mass="18175">MEILESSQQKLYAPNLICVGIDRCENGDFIGRVWEPYDASAFEFTGINEMVIHMDDLYDRWNYPQRALNERSFMRTHAVTRSGNIRTSDFEQKIERLQKMRGNMGTFIIQVKFRQHATWQGVVVWAEENKRGKFQSAMELIQLMDHAINNGLLIK</sequence>
<accession>A0A1H9TXQ8</accession>
<evidence type="ECO:0000313" key="2">
    <source>
        <dbReference type="Proteomes" id="UP000182584"/>
    </source>
</evidence>
<dbReference type="RefSeq" id="WP_022754321.1">
    <property type="nucleotide sequence ID" value="NZ_CM009896.1"/>
</dbReference>